<keyword evidence="3" id="KW-1185">Reference proteome</keyword>
<feature type="compositionally biased region" description="Pro residues" evidence="1">
    <location>
        <begin position="84"/>
        <end position="95"/>
    </location>
</feature>
<proteinExistence type="predicted"/>
<gene>
    <name evidence="2" type="ORF">PGT21_003607</name>
</gene>
<evidence type="ECO:0000313" key="3">
    <source>
        <dbReference type="Proteomes" id="UP000324748"/>
    </source>
</evidence>
<dbReference type="PANTHER" id="PTHR11139">
    <property type="entry name" value="ATAXIA TELANGIECTASIA MUTATED ATM -RELATED"/>
    <property type="match status" value="1"/>
</dbReference>
<feature type="compositionally biased region" description="Polar residues" evidence="1">
    <location>
        <begin position="57"/>
        <end position="81"/>
    </location>
</feature>
<evidence type="ECO:0000256" key="1">
    <source>
        <dbReference type="SAM" id="MobiDB-lite"/>
    </source>
</evidence>
<dbReference type="GO" id="GO:0006281">
    <property type="term" value="P:DNA repair"/>
    <property type="evidence" value="ECO:0007669"/>
    <property type="project" value="TreeGrafter"/>
</dbReference>
<dbReference type="OrthoDB" id="5570127at2759"/>
<dbReference type="GO" id="GO:0035267">
    <property type="term" value="C:NuA4 histone acetyltransferase complex"/>
    <property type="evidence" value="ECO:0007669"/>
    <property type="project" value="TreeGrafter"/>
</dbReference>
<dbReference type="AlphaFoldDB" id="A0A5B0QXA5"/>
<dbReference type="InterPro" id="IPR050517">
    <property type="entry name" value="DDR_Repair_Kinase"/>
</dbReference>
<name>A0A5B0QXA5_PUCGR</name>
<protein>
    <submittedName>
        <fullName evidence="2">Uncharacterized protein</fullName>
    </submittedName>
</protein>
<dbReference type="GO" id="GO:0006355">
    <property type="term" value="P:regulation of DNA-templated transcription"/>
    <property type="evidence" value="ECO:0007669"/>
    <property type="project" value="TreeGrafter"/>
</dbReference>
<evidence type="ECO:0000313" key="2">
    <source>
        <dbReference type="EMBL" id="KAA1117324.1"/>
    </source>
</evidence>
<dbReference type="GO" id="GO:0005634">
    <property type="term" value="C:nucleus"/>
    <property type="evidence" value="ECO:0007669"/>
    <property type="project" value="TreeGrafter"/>
</dbReference>
<accession>A0A5B0QXA5</accession>
<dbReference type="PANTHER" id="PTHR11139:SF1">
    <property type="entry name" value="TRANSFORMATION_TRANSCRIPTION DOMAIN-ASSOCIATED PROTEIN"/>
    <property type="match status" value="1"/>
</dbReference>
<dbReference type="GO" id="GO:0000124">
    <property type="term" value="C:SAGA complex"/>
    <property type="evidence" value="ECO:0007669"/>
    <property type="project" value="TreeGrafter"/>
</dbReference>
<sequence length="151" mass="16728">MDDASGTIGRAFDSFKGDISVWNWTYFIPQLLSCLSAPREARYAKALLTKIAKAFPQTQPASAQQGGPPNTSANPTQNVATLPNHPPQSITPPGPFPFEHADDIMGTLKTQFPLLALSMEMLVDQLYQRFKAPPEEDVYRLISAYYKRPSL</sequence>
<dbReference type="Proteomes" id="UP000324748">
    <property type="component" value="Unassembled WGS sequence"/>
</dbReference>
<feature type="region of interest" description="Disordered" evidence="1">
    <location>
        <begin position="57"/>
        <end position="95"/>
    </location>
</feature>
<reference evidence="2 3" key="1">
    <citation type="submission" date="2019-05" db="EMBL/GenBank/DDBJ databases">
        <title>Emergence of the Ug99 lineage of the wheat stem rust pathogen through somatic hybridization.</title>
        <authorList>
            <person name="Li F."/>
            <person name="Upadhyaya N.M."/>
            <person name="Sperschneider J."/>
            <person name="Matny O."/>
            <person name="Nguyen-Phuc H."/>
            <person name="Mago R."/>
            <person name="Raley C."/>
            <person name="Miller M.E."/>
            <person name="Silverstein K.A.T."/>
            <person name="Henningsen E."/>
            <person name="Hirsch C.D."/>
            <person name="Visser B."/>
            <person name="Pretorius Z.A."/>
            <person name="Steffenson B.J."/>
            <person name="Schwessinger B."/>
            <person name="Dodds P.N."/>
            <person name="Figueroa M."/>
        </authorList>
    </citation>
    <scope>NUCLEOTIDE SEQUENCE [LARGE SCALE GENOMIC DNA]</scope>
    <source>
        <strain evidence="2">21-0</strain>
    </source>
</reference>
<dbReference type="EMBL" id="VSWC01000002">
    <property type="protein sequence ID" value="KAA1117324.1"/>
    <property type="molecule type" value="Genomic_DNA"/>
</dbReference>
<organism evidence="2 3">
    <name type="scientific">Puccinia graminis f. sp. tritici</name>
    <dbReference type="NCBI Taxonomy" id="56615"/>
    <lineage>
        <taxon>Eukaryota</taxon>
        <taxon>Fungi</taxon>
        <taxon>Dikarya</taxon>
        <taxon>Basidiomycota</taxon>
        <taxon>Pucciniomycotina</taxon>
        <taxon>Pucciniomycetes</taxon>
        <taxon>Pucciniales</taxon>
        <taxon>Pucciniaceae</taxon>
        <taxon>Puccinia</taxon>
    </lineage>
</organism>
<comment type="caution">
    <text evidence="2">The sequence shown here is derived from an EMBL/GenBank/DDBJ whole genome shotgun (WGS) entry which is preliminary data.</text>
</comment>